<feature type="domain" description="LOB" evidence="4">
    <location>
        <begin position="34"/>
        <end position="135"/>
    </location>
</feature>
<dbReference type="Proteomes" id="UP000631114">
    <property type="component" value="Unassembled WGS sequence"/>
</dbReference>
<evidence type="ECO:0000313" key="5">
    <source>
        <dbReference type="EMBL" id="KAF9595560.1"/>
    </source>
</evidence>
<sequence>EFDERGKKSKKESDNAFAELSLGQIFAENLNTDRPCAGCKTDRKKCPPDCILFPYFSPHDSQRFAVVHKVFGTVNVRKMLECLYLQQQVQAMGAELREAREELRIYKPMETNMALVDPEAGFTVPAPGPSLQQLLSSPAPPSSTVDNQPSSTTDGRKMLEALPECQRAGATNSLVYEAHQRLKDPMHGRVGTVLALQPQVQAMGAEPIAAREELRRYKPMETNMALVDPETGFTVPAPGPSLQQLLSPSASPSSTVDNQPLSTTDGNSFGCCKTHFGRNWERNCFGWNARATKRGMLAKYWEIEEMNKELKREVDASDGMGTLNTTRPCGACRVIRRRCGPECLFCPYFSPHDPERFVSVHKVFGASKVAKLLMEAPESQRANAADSLVYEANVRIRDPVYGCLGMELKRLADDSDQTEWRNFLALGPSETLKTNRPCGACKVLRRRCAPECLFCPYFPPHDPQRFSSVRKVFGASNVIKLLMEAPKSQRADAADSLVYEANVRIKNPVYGCMGVVSSLRQQVQAVQAELDAVRAELLKYKSSETGDDVSTSSHLAFLCSETVSVASPAPFLLRPLGDASSSPMDNQRWSTTDGSCISNEYM</sequence>
<proteinExistence type="inferred from homology"/>
<dbReference type="PROSITE" id="PS50891">
    <property type="entry name" value="LOB"/>
    <property type="match status" value="3"/>
</dbReference>
<evidence type="ECO:0000256" key="1">
    <source>
        <dbReference type="ARBA" id="ARBA00005474"/>
    </source>
</evidence>
<dbReference type="AlphaFoldDB" id="A0A835HAR1"/>
<feature type="coiled-coil region" evidence="2">
    <location>
        <begin position="516"/>
        <end position="543"/>
    </location>
</feature>
<dbReference type="InterPro" id="IPR004883">
    <property type="entry name" value="LOB"/>
</dbReference>
<feature type="region of interest" description="Disordered" evidence="3">
    <location>
        <begin position="126"/>
        <end position="155"/>
    </location>
</feature>
<keyword evidence="2" id="KW-0175">Coiled coil</keyword>
<reference evidence="5 6" key="1">
    <citation type="submission" date="2020-10" db="EMBL/GenBank/DDBJ databases">
        <title>The Coptis chinensis genome and diversification of protoberbering-type alkaloids.</title>
        <authorList>
            <person name="Wang B."/>
            <person name="Shu S."/>
            <person name="Song C."/>
            <person name="Liu Y."/>
        </authorList>
    </citation>
    <scope>NUCLEOTIDE SEQUENCE [LARGE SCALE GENOMIC DNA]</scope>
    <source>
        <strain evidence="5">HL-2020</strain>
        <tissue evidence="5">Leaf</tissue>
    </source>
</reference>
<organism evidence="5 6">
    <name type="scientific">Coptis chinensis</name>
    <dbReference type="NCBI Taxonomy" id="261450"/>
    <lineage>
        <taxon>Eukaryota</taxon>
        <taxon>Viridiplantae</taxon>
        <taxon>Streptophyta</taxon>
        <taxon>Embryophyta</taxon>
        <taxon>Tracheophyta</taxon>
        <taxon>Spermatophyta</taxon>
        <taxon>Magnoliopsida</taxon>
        <taxon>Ranunculales</taxon>
        <taxon>Ranunculaceae</taxon>
        <taxon>Coptidoideae</taxon>
        <taxon>Coptis</taxon>
    </lineage>
</organism>
<dbReference type="Pfam" id="PF03195">
    <property type="entry name" value="LOB"/>
    <property type="match status" value="4"/>
</dbReference>
<gene>
    <name evidence="5" type="ORF">IFM89_000697</name>
</gene>
<feature type="domain" description="LOB" evidence="4">
    <location>
        <begin position="436"/>
        <end position="537"/>
    </location>
</feature>
<evidence type="ECO:0000256" key="2">
    <source>
        <dbReference type="SAM" id="Coils"/>
    </source>
</evidence>
<name>A0A835HAR1_9MAGN</name>
<accession>A0A835HAR1</accession>
<feature type="region of interest" description="Disordered" evidence="3">
    <location>
        <begin position="578"/>
        <end position="602"/>
    </location>
</feature>
<evidence type="ECO:0000313" key="6">
    <source>
        <dbReference type="Proteomes" id="UP000631114"/>
    </source>
</evidence>
<feature type="non-terminal residue" evidence="5">
    <location>
        <position position="602"/>
    </location>
</feature>
<evidence type="ECO:0000256" key="3">
    <source>
        <dbReference type="SAM" id="MobiDB-lite"/>
    </source>
</evidence>
<dbReference type="PANTHER" id="PTHR31301:SF87">
    <property type="entry name" value="LOB DOMAIN-CONTAINING PROTEIN 15"/>
    <property type="match status" value="1"/>
</dbReference>
<feature type="compositionally biased region" description="Low complexity" evidence="3">
    <location>
        <begin position="240"/>
        <end position="254"/>
    </location>
</feature>
<dbReference type="EMBL" id="JADFTS010000007">
    <property type="protein sequence ID" value="KAF9595560.1"/>
    <property type="molecule type" value="Genomic_DNA"/>
</dbReference>
<feature type="compositionally biased region" description="Polar residues" evidence="3">
    <location>
        <begin position="144"/>
        <end position="153"/>
    </location>
</feature>
<dbReference type="PANTHER" id="PTHR31301">
    <property type="entry name" value="LOB DOMAIN-CONTAINING PROTEIN 4-RELATED"/>
    <property type="match status" value="1"/>
</dbReference>
<evidence type="ECO:0000259" key="4">
    <source>
        <dbReference type="PROSITE" id="PS50891"/>
    </source>
</evidence>
<feature type="region of interest" description="Disordered" evidence="3">
    <location>
        <begin position="236"/>
        <end position="262"/>
    </location>
</feature>
<comment type="caution">
    <text evidence="5">The sequence shown here is derived from an EMBL/GenBank/DDBJ whole genome shotgun (WGS) entry which is preliminary data.</text>
</comment>
<comment type="similarity">
    <text evidence="1">Belongs to the LOB domain-containing protein family.</text>
</comment>
<keyword evidence="6" id="KW-1185">Reference proteome</keyword>
<feature type="domain" description="LOB" evidence="4">
    <location>
        <begin position="327"/>
        <end position="428"/>
    </location>
</feature>
<protein>
    <recommendedName>
        <fullName evidence="4">LOB domain-containing protein</fullName>
    </recommendedName>
</protein>
<feature type="compositionally biased region" description="Polar residues" evidence="3">
    <location>
        <begin position="579"/>
        <end position="602"/>
    </location>
</feature>